<gene>
    <name evidence="1" type="ORF">FC89_GL000170</name>
</gene>
<sequence length="142" mass="16838">MKKWMKVLLGVIVAVLILFFAGSEIHEWYVWRTPKYNSTQSTVLLSAEADKLTSEQEEAFYSLSRAAIQTEFKDIKFTNLDDYSLYVRKTKEKHMYYIDYVCKSTVLKMRFDTTMYMRIKNSSLKGNTHFVIYNFKSDLSKF</sequence>
<dbReference type="EMBL" id="AZGB01000005">
    <property type="protein sequence ID" value="KRM07729.1"/>
    <property type="molecule type" value="Genomic_DNA"/>
</dbReference>
<evidence type="ECO:0000313" key="2">
    <source>
        <dbReference type="Proteomes" id="UP000051451"/>
    </source>
</evidence>
<accession>A0A0R1VPL8</accession>
<name>A0A0R1VPL8_9LACO</name>
<reference evidence="1 2" key="1">
    <citation type="journal article" date="2015" name="Genome Announc.">
        <title>Expanding the biotechnology potential of lactobacilli through comparative genomics of 213 strains and associated genera.</title>
        <authorList>
            <person name="Sun Z."/>
            <person name="Harris H.M."/>
            <person name="McCann A."/>
            <person name="Guo C."/>
            <person name="Argimon S."/>
            <person name="Zhang W."/>
            <person name="Yang X."/>
            <person name="Jeffery I.B."/>
            <person name="Cooney J.C."/>
            <person name="Kagawa T.F."/>
            <person name="Liu W."/>
            <person name="Song Y."/>
            <person name="Salvetti E."/>
            <person name="Wrobel A."/>
            <person name="Rasinkangas P."/>
            <person name="Parkhill J."/>
            <person name="Rea M.C."/>
            <person name="O'Sullivan O."/>
            <person name="Ritari J."/>
            <person name="Douillard F.P."/>
            <person name="Paul Ross R."/>
            <person name="Yang R."/>
            <person name="Briner A.E."/>
            <person name="Felis G.E."/>
            <person name="de Vos W.M."/>
            <person name="Barrangou R."/>
            <person name="Klaenhammer T.R."/>
            <person name="Caufield P.W."/>
            <person name="Cui Y."/>
            <person name="Zhang H."/>
            <person name="O'Toole P.W."/>
        </authorList>
    </citation>
    <scope>NUCLEOTIDE SEQUENCE [LARGE SCALE GENOMIC DNA]</scope>
    <source>
        <strain evidence="1 2">DSM 18630</strain>
    </source>
</reference>
<dbReference type="AlphaFoldDB" id="A0A0R1VPL8"/>
<organism evidence="1 2">
    <name type="scientific">Liquorilactobacillus ghanensis DSM 18630</name>
    <dbReference type="NCBI Taxonomy" id="1423750"/>
    <lineage>
        <taxon>Bacteria</taxon>
        <taxon>Bacillati</taxon>
        <taxon>Bacillota</taxon>
        <taxon>Bacilli</taxon>
        <taxon>Lactobacillales</taxon>
        <taxon>Lactobacillaceae</taxon>
        <taxon>Liquorilactobacillus</taxon>
    </lineage>
</organism>
<dbReference type="Proteomes" id="UP000051451">
    <property type="component" value="Unassembled WGS sequence"/>
</dbReference>
<dbReference type="GeneID" id="98318233"/>
<proteinExistence type="predicted"/>
<evidence type="ECO:0000313" key="1">
    <source>
        <dbReference type="EMBL" id="KRM07729.1"/>
    </source>
</evidence>
<comment type="caution">
    <text evidence="1">The sequence shown here is derived from an EMBL/GenBank/DDBJ whole genome shotgun (WGS) entry which is preliminary data.</text>
</comment>
<keyword evidence="2" id="KW-1185">Reference proteome</keyword>
<dbReference type="RefSeq" id="WP_057870969.1">
    <property type="nucleotide sequence ID" value="NZ_AZGB01000005.1"/>
</dbReference>
<dbReference type="PATRIC" id="fig|1423750.3.peg.171"/>
<protein>
    <submittedName>
        <fullName evidence="1">Uncharacterized protein</fullName>
    </submittedName>
</protein>
<dbReference type="OrthoDB" id="2326461at2"/>
<dbReference type="STRING" id="1423750.FC89_GL000170"/>